<keyword evidence="1 4" id="KW-0245">EGF-like domain</keyword>
<keyword evidence="8" id="KW-1185">Reference proteome</keyword>
<evidence type="ECO:0000256" key="6">
    <source>
        <dbReference type="SAM" id="SignalP"/>
    </source>
</evidence>
<keyword evidence="3 4" id="KW-1015">Disulfide bond</keyword>
<dbReference type="PANTHER" id="PTHR11219">
    <property type="entry name" value="TENEURIN AND N-ACETYLGLUCOSAMINE-1-PHOSPHODIESTER ALPHA-N-ACETYLGLUCOSAMINIDASE"/>
    <property type="match status" value="1"/>
</dbReference>
<reference evidence="7" key="2">
    <citation type="submission" date="2022-06" db="UniProtKB">
        <authorList>
            <consortium name="EnsemblMetazoa"/>
        </authorList>
    </citation>
    <scope>IDENTIFICATION</scope>
    <source>
        <strain evidence="7">PS312</strain>
    </source>
</reference>
<comment type="caution">
    <text evidence="4">Lacks conserved residue(s) required for the propagation of feature annotation.</text>
</comment>
<dbReference type="PANTHER" id="PTHR11219:SF70">
    <property type="entry name" value="EGF-LIKE DOMAIN-CONTAINING PROTEIN"/>
    <property type="match status" value="1"/>
</dbReference>
<evidence type="ECO:0000256" key="2">
    <source>
        <dbReference type="ARBA" id="ARBA00022737"/>
    </source>
</evidence>
<feature type="disulfide bond" evidence="4">
    <location>
        <begin position="1143"/>
        <end position="1152"/>
    </location>
</feature>
<feature type="compositionally biased region" description="Low complexity" evidence="5">
    <location>
        <begin position="2829"/>
        <end position="2850"/>
    </location>
</feature>
<sequence>MLYRNAHLLVFIALHYVGRAATQQRVDIQGRPYVGFVSEYYYPIPKCVDALQLLAKESLTGAEEIDLLYASCPGDTLRLAHYRNDESLFTFFEPLSLSRLIVASHQHIRLTELHLIECDKPAVSRNCDESTEHQQHKKRRRHKHHKTKEIRIEERRRKRQSSFSYGKDDSPHAISEKITIPSGESLTIQPGARLNFAPDAGIEVHGSLTIAGTDKEPVYLAASGTRWAGIQFRAGYDASATSLSYVNITGAKVGLSIDRGAEPPTMKNVVIDGARKGVVVDTQRGDGLHRITGVTAANSLDSGFTILGEGDVQFDDCFSSSNGLHGFDLLTSGSISIYSSSAFSNAYDGISLNGSNSLIVEDSLLGGNGAAGMRVVRSTTSSSDLFTLHLRAVNITSHFYDPAILLTTADNMDFLLSESIMYENSNGALIFGGTTAQSQIQLISNRWVKNSGPIVHFGLVQGGTILVDNNLFEENRGKLQREAILEVMSEAEADFTIVISNNTFKNNQIEGAIRFEVMGGRQPKATISRNAFVNNQATVVVDVAVLTAPTVSGNQFGDPQSSCELAAVREHKENTFPANAQNARCDLRVGSRSTARPTATGPAMLSFPALTGTYNQIKKGDAPYAIDSNLDIPADTIVVVEAGSDLGFYGDHGVAVHGKLYINGTPSQPVELFGGDGSPWRGIQLEKGGRLFLSNVVIRDAQIGALLNSDDVIFHNVTFIRSLKHAVETGPGYCQGEICMLDLGNSTIRDTFGSALYVGKRDKAVPLTVANGNFIGNSETAIEFQAPAGEITVKDVLIRDGGGNGVSIEEQDNMAGLEAVRIERLRVEDEERGDVGLFISSKRVKKVEILDSTFERNTVPSMVVDLDMTSPVSFFNISGNRFRNNSHVVTALSCVGCASGQISRNEWSGNNPDHDGSALFVEFKRNEDQEKEPSILIDNNRFDGNSGESTLAFSSDHEREIAAVLYNNTFERSNNSRAVLISDTPDASLHRNTFTSKTSMFDVEVMFPADQGRQLNATQNQWSSDPPDILDGNHSKNKGYVNLGSTPALTSLPTLLPPIVSVDCATVNYCPSLCLCDAGWSSPTCSLRVPTCPLNCSGHGACVGSQCLCELGWIGQSCEVATCSGVGDCSSHGVCVGKDKCECADGWAGPRCDQPECSKDSCSHGTCEGASCKCEKGWSGPSCSFPLCTTNCSLNGVCSAPYTCSCFEDFTGDNCEKCASDACRLCNVPCVNGNCDGSGQVCICSAGWTGASCDVCSSASICSVRSAILFLLPSTGDPSVPEGIVNVHTAILPRSSGRYSCVFGSVSSNGQQVSPSLVRCPLPANLPVGRHLFNLWPEGAATPIPHVDKRPIHFTAYSTCLPSLCQGECLGPICMCPKGKAGPMCQFAQVVPSIDRQFISESSTTTASEEKAYVVQLPQVSSSILRLASDAPGLRLDESRSLLVWDLPRGRETPYNVTVVMASPGGDTTFSWPLTVPVTYSAVIDRVVKEERKRRYLVEGRIVGAKTRKDVPVTVTFARSDGSEEDREVIADANGRFSLYWTPPAGSAEFNVIATHPGEKVDESNQGVSLRVQSTSIEYDKDVTEEELKKGIEYKFITEDSKGEWSVDVLYPTVNIAAETMKLTTQGARIAYRIKKPFSGNLVVLFIRGEEKIVASHSVLTSPSGGQISLASSPSSITFNANDNSRNELVRVSLASLGAPLTSPLSLSFSSSPPPFTLLFSEPPLEEYRQLRWYSGWCRLELGLSRALWKYNNPPSPVLGRLRSLSIHAADLSERFGATPSSSTDAEMTLARAANNAVTVRQATVNGAAEEFEIVPGFYQLRVTSREYAKRMEMIYVSSSNTSFCVDLSPVHADLLPSWSEERGVRVEMTGSQMDSPLPLLLFSPSALTAGDHEIEMTVHARKGTIIALLSLTSEHVQYLPSSSSTSSLLEDGDVVRLQMRVSTSSIKNDDCDGVLIPIPFVYESEDVSSVGESQLVVMKKQTEGQPRICSSTSPSSPLPLSLSTSILCDCASGARNKCRQKYHGAAGCGDAWRAIPDDTISTEILALFLSLTASCTSMGIRMEEIYEATKCIGQLEAVCPINRKIAVIPVQGTGVYATTNTDASNSPPLSLLLPVFRVLDLQSVALAGVYNEFFEKLELVFPSSNYSSMSPADFAHFIDSISDNSELGHEWRSGKLHPFAAAAATSDVIDYAAAKQLVVAADRLKALARQQGAANPFSLLHDYVNRVLSAGGGGDPDGQAECATAHVYLSHVEIAEDEQFTVRVMVRNERKDTALDNVELTLDLVRDEPYQCKKSDAMTFFQSPLKFRIGPFIYTGIRSLGGSHSLGPSQSFDATWTVVPVAERRLVREAHYQAIITLSFSSSGHSTLMRLSSPRLLVLPRPSLKLLYFLPSPSSQGTEAETIVSIVNTGYRPLTGLRIEGAQINVANERNVAMPYSINSVSLRDSSDHVDVPRDRLIGPIPTIPSGRAMQMKVQLGLRDNGKLRSLFLTPSLDGATLRLEDTRSFTVLTKPGGGDEDGGLLVSPLGQSTPVYYYTPTDAKLQNIAGLKLIQSRWDSSTTDGKEFIRVQAAMQSNESPDFASTLWGRVELPKLPANYKLLRVREVGSGVSPLGRGVGGEKWIEQRDAKQFVNWIDSGAIPRGGNINYEFVFGDPKDFEQPIFAQDLYRIQVLPEFWPQPSTVVGEIRATSPIDKPLTYSLYSRNGDETWAVNPNTGQIVLANRLRRGEESCLTMVVKDADGRQSTVPVAVNTGTAALPCPVITDFDHLTPLIWNPTAPTVVPTWPTAPVTGTGTRPTAGSTEPPIFTASPSTMEEPDTVPTAPPTTVITSGTVPPATTAPPILTASPSTREATTVITSGTVSQDTTVDPAWTWMTTAVPSVTPDSSLPTIAPTTGGSIGTIGTIRTIGTIGTMGTAATEDWISAVTRPTDVWEQPSTITSSGSSATSAGSTLTSLTPSGVSTVTRPSPISTTEPPTHSHSPDPSLEPATTILIPWGSTPVWTSTFFPTSSEPSEGSTQTSTTLPSPVTTDDYVEYTTEPATRPTDRATIVTEFTTHATHPTHVVSPLPTLITVPVTLPTPAPTHSFSPDGTIATLVPATTPGTAHGSIATEEPFTLFTVPTDSGGLQTTPGEDSSTITTSGEGSTVTTSDETLTTSEGEHSTRGLAVEACRLKGTAPIWGVICDLSKTVKTV</sequence>
<dbReference type="InterPro" id="IPR039448">
    <property type="entry name" value="Beta_helix"/>
</dbReference>
<feature type="compositionally biased region" description="Low complexity" evidence="5">
    <location>
        <begin position="3004"/>
        <end position="3015"/>
    </location>
</feature>
<evidence type="ECO:0000256" key="5">
    <source>
        <dbReference type="SAM" id="MobiDB-lite"/>
    </source>
</evidence>
<feature type="region of interest" description="Disordered" evidence="5">
    <location>
        <begin position="3124"/>
        <end position="3162"/>
    </location>
</feature>
<dbReference type="Pfam" id="PF13229">
    <property type="entry name" value="Beta_helix"/>
    <property type="match status" value="1"/>
</dbReference>
<feature type="region of interest" description="Disordered" evidence="5">
    <location>
        <begin position="2934"/>
        <end position="2991"/>
    </location>
</feature>
<dbReference type="InterPro" id="IPR006626">
    <property type="entry name" value="PbH1"/>
</dbReference>
<evidence type="ECO:0000256" key="4">
    <source>
        <dbReference type="PROSITE-ProRule" id="PRU00076"/>
    </source>
</evidence>
<dbReference type="Pfam" id="PF25024">
    <property type="entry name" value="EGF_TEN"/>
    <property type="match status" value="1"/>
</dbReference>
<feature type="chain" id="PRO_5043635429" evidence="6">
    <location>
        <begin position="23"/>
        <end position="3193"/>
    </location>
</feature>
<accession>A0A8R1UAW4</accession>
<dbReference type="SMART" id="SM00181">
    <property type="entry name" value="EGF"/>
    <property type="match status" value="7"/>
</dbReference>
<dbReference type="InterPro" id="IPR011050">
    <property type="entry name" value="Pectin_lyase_fold/virulence"/>
</dbReference>
<evidence type="ECO:0000256" key="3">
    <source>
        <dbReference type="ARBA" id="ARBA00023157"/>
    </source>
</evidence>
<dbReference type="Gene3D" id="2.60.40.60">
    <property type="entry name" value="Cadherins"/>
    <property type="match status" value="1"/>
</dbReference>
<evidence type="ECO:0000256" key="1">
    <source>
        <dbReference type="ARBA" id="ARBA00022536"/>
    </source>
</evidence>
<dbReference type="PROSITE" id="PS01186">
    <property type="entry name" value="EGF_2"/>
    <property type="match status" value="1"/>
</dbReference>
<feature type="disulfide bond" evidence="4">
    <location>
        <begin position="1188"/>
        <end position="1198"/>
    </location>
</feature>
<dbReference type="SUPFAM" id="SSF51126">
    <property type="entry name" value="Pectin lyase-like"/>
    <property type="match status" value="2"/>
</dbReference>
<dbReference type="SUPFAM" id="SSF49313">
    <property type="entry name" value="Cadherin-like"/>
    <property type="match status" value="1"/>
</dbReference>
<feature type="compositionally biased region" description="Polar residues" evidence="5">
    <location>
        <begin position="3016"/>
        <end position="3029"/>
    </location>
</feature>
<dbReference type="InterPro" id="IPR000742">
    <property type="entry name" value="EGF"/>
</dbReference>
<organism evidence="7 8">
    <name type="scientific">Pristionchus pacificus</name>
    <name type="common">Parasitic nematode worm</name>
    <dbReference type="NCBI Taxonomy" id="54126"/>
    <lineage>
        <taxon>Eukaryota</taxon>
        <taxon>Metazoa</taxon>
        <taxon>Ecdysozoa</taxon>
        <taxon>Nematoda</taxon>
        <taxon>Chromadorea</taxon>
        <taxon>Rhabditida</taxon>
        <taxon>Rhabditina</taxon>
        <taxon>Diplogasteromorpha</taxon>
        <taxon>Diplogasteroidea</taxon>
        <taxon>Neodiplogasteridae</taxon>
        <taxon>Pristionchus</taxon>
    </lineage>
</organism>
<dbReference type="InterPro" id="IPR015919">
    <property type="entry name" value="Cadherin-like_sf"/>
</dbReference>
<dbReference type="EnsemblMetazoa" id="PPA16900.1">
    <property type="protein sequence ID" value="PPA16900.1"/>
    <property type="gene ID" value="WBGene00106454"/>
</dbReference>
<feature type="compositionally biased region" description="Polar residues" evidence="5">
    <location>
        <begin position="2966"/>
        <end position="2979"/>
    </location>
</feature>
<dbReference type="GO" id="GO:0005509">
    <property type="term" value="F:calcium ion binding"/>
    <property type="evidence" value="ECO:0007669"/>
    <property type="project" value="InterPro"/>
</dbReference>
<dbReference type="GO" id="GO:0016020">
    <property type="term" value="C:membrane"/>
    <property type="evidence" value="ECO:0007669"/>
    <property type="project" value="InterPro"/>
</dbReference>
<dbReference type="Gene3D" id="2.160.20.10">
    <property type="entry name" value="Single-stranded right-handed beta-helix, Pectin lyase-like"/>
    <property type="match status" value="2"/>
</dbReference>
<feature type="compositionally biased region" description="Low complexity" evidence="5">
    <location>
        <begin position="2936"/>
        <end position="2965"/>
    </location>
</feature>
<gene>
    <name evidence="7" type="primary">WBGene00106454</name>
</gene>
<name>A0A2A6BRM1_PRIPA</name>
<proteinExistence type="predicted"/>
<reference evidence="8" key="1">
    <citation type="journal article" date="2008" name="Nat. Genet.">
        <title>The Pristionchus pacificus genome provides a unique perspective on nematode lifestyle and parasitism.</title>
        <authorList>
            <person name="Dieterich C."/>
            <person name="Clifton S.W."/>
            <person name="Schuster L.N."/>
            <person name="Chinwalla A."/>
            <person name="Delehaunty K."/>
            <person name="Dinkelacker I."/>
            <person name="Fulton L."/>
            <person name="Fulton R."/>
            <person name="Godfrey J."/>
            <person name="Minx P."/>
            <person name="Mitreva M."/>
            <person name="Roeseler W."/>
            <person name="Tian H."/>
            <person name="Witte H."/>
            <person name="Yang S.P."/>
            <person name="Wilson R.K."/>
            <person name="Sommer R.J."/>
        </authorList>
    </citation>
    <scope>NUCLEOTIDE SEQUENCE [LARGE SCALE GENOMIC DNA]</scope>
    <source>
        <strain evidence="8">PS312</strain>
    </source>
</reference>
<protein>
    <submittedName>
        <fullName evidence="7">Uncharacterized protein</fullName>
    </submittedName>
</protein>
<evidence type="ECO:0000313" key="8">
    <source>
        <dbReference type="Proteomes" id="UP000005239"/>
    </source>
</evidence>
<dbReference type="InterPro" id="IPR051216">
    <property type="entry name" value="Teneurin"/>
</dbReference>
<feature type="compositionally biased region" description="Basic and acidic residues" evidence="5">
    <location>
        <begin position="166"/>
        <end position="175"/>
    </location>
</feature>
<feature type="compositionally biased region" description="Low complexity" evidence="5">
    <location>
        <begin position="3132"/>
        <end position="3157"/>
    </location>
</feature>
<feature type="disulfide bond" evidence="4">
    <location>
        <begin position="1206"/>
        <end position="1215"/>
    </location>
</feature>
<dbReference type="SMART" id="SM00710">
    <property type="entry name" value="PbH1"/>
    <property type="match status" value="11"/>
</dbReference>
<dbReference type="Gene3D" id="2.10.25.10">
    <property type="entry name" value="Laminin"/>
    <property type="match status" value="3"/>
</dbReference>
<dbReference type="CDD" id="cd11304">
    <property type="entry name" value="Cadherin_repeat"/>
    <property type="match status" value="1"/>
</dbReference>
<dbReference type="OrthoDB" id="5790562at2759"/>
<accession>A0A2A6BRM1</accession>
<dbReference type="GO" id="GO:0008045">
    <property type="term" value="P:motor neuron axon guidance"/>
    <property type="evidence" value="ECO:0000318"/>
    <property type="project" value="GO_Central"/>
</dbReference>
<feature type="region of interest" description="Disordered" evidence="5">
    <location>
        <begin position="2829"/>
        <end position="2852"/>
    </location>
</feature>
<dbReference type="InterPro" id="IPR012334">
    <property type="entry name" value="Pectin_lyas_fold"/>
</dbReference>
<feature type="compositionally biased region" description="Basic residues" evidence="5">
    <location>
        <begin position="135"/>
        <end position="148"/>
    </location>
</feature>
<keyword evidence="6" id="KW-0732">Signal</keyword>
<keyword evidence="2" id="KW-0677">Repeat</keyword>
<feature type="signal peptide" evidence="6">
    <location>
        <begin position="1"/>
        <end position="22"/>
    </location>
</feature>
<dbReference type="PROSITE" id="PS50026">
    <property type="entry name" value="EGF_3"/>
    <property type="match status" value="2"/>
</dbReference>
<feature type="region of interest" description="Disordered" evidence="5">
    <location>
        <begin position="3004"/>
        <end position="3031"/>
    </location>
</feature>
<feature type="region of interest" description="Disordered" evidence="5">
    <location>
        <begin position="127"/>
        <end position="182"/>
    </location>
</feature>
<dbReference type="Proteomes" id="UP000005239">
    <property type="component" value="Unassembled WGS sequence"/>
</dbReference>
<evidence type="ECO:0000313" key="7">
    <source>
        <dbReference type="EnsemblMetazoa" id="PPA16900.1"/>
    </source>
</evidence>
<dbReference type="PROSITE" id="PS00022">
    <property type="entry name" value="EGF_1"/>
    <property type="match status" value="3"/>
</dbReference>